<dbReference type="InterPro" id="IPR027417">
    <property type="entry name" value="P-loop_NTPase"/>
</dbReference>
<reference evidence="2" key="1">
    <citation type="submission" date="2023-05" db="EMBL/GenBank/DDBJ databases">
        <authorList>
            <person name="Du J."/>
        </authorList>
    </citation>
    <scope>NUCLEOTIDE SEQUENCE</scope>
    <source>
        <strain evidence="2">UMB1064</strain>
    </source>
</reference>
<dbReference type="AlphaFoldDB" id="A0AAW9SHZ5"/>
<feature type="domain" description="Dynamin N-terminal" evidence="1">
    <location>
        <begin position="41"/>
        <end position="175"/>
    </location>
</feature>
<dbReference type="PRINTS" id="PR00195">
    <property type="entry name" value="DYNAMIN"/>
</dbReference>
<dbReference type="SUPFAM" id="SSF52540">
    <property type="entry name" value="P-loop containing nucleoside triphosphate hydrolases"/>
    <property type="match status" value="1"/>
</dbReference>
<evidence type="ECO:0000313" key="3">
    <source>
        <dbReference type="Proteomes" id="UP001223646"/>
    </source>
</evidence>
<comment type="caution">
    <text evidence="2">The sequence shown here is derived from an EMBL/GenBank/DDBJ whole genome shotgun (WGS) entry which is preliminary data.</text>
</comment>
<protein>
    <submittedName>
        <fullName evidence="2">Dynamin family protein</fullName>
    </submittedName>
</protein>
<dbReference type="RefSeq" id="WP_284827159.1">
    <property type="nucleotide sequence ID" value="NZ_JASOOY020000003.1"/>
</dbReference>
<evidence type="ECO:0000313" key="2">
    <source>
        <dbReference type="EMBL" id="MEO3716182.1"/>
    </source>
</evidence>
<dbReference type="Proteomes" id="UP001223646">
    <property type="component" value="Unassembled WGS sequence"/>
</dbReference>
<accession>A0AAW9SHZ5</accession>
<organism evidence="2 3">
    <name type="scientific">Corynebacterium amycolatum</name>
    <dbReference type="NCBI Taxonomy" id="43765"/>
    <lineage>
        <taxon>Bacteria</taxon>
        <taxon>Bacillati</taxon>
        <taxon>Actinomycetota</taxon>
        <taxon>Actinomycetes</taxon>
        <taxon>Mycobacteriales</taxon>
        <taxon>Corynebacteriaceae</taxon>
        <taxon>Corynebacterium</taxon>
    </lineage>
</organism>
<dbReference type="Gene3D" id="3.40.50.300">
    <property type="entry name" value="P-loop containing nucleotide triphosphate hydrolases"/>
    <property type="match status" value="1"/>
</dbReference>
<reference evidence="2" key="2">
    <citation type="submission" date="2024-05" db="EMBL/GenBank/DDBJ databases">
        <authorList>
            <person name="Wolfe A."/>
        </authorList>
    </citation>
    <scope>NUCLEOTIDE SEQUENCE</scope>
    <source>
        <strain evidence="2">UMB1064</strain>
    </source>
</reference>
<sequence>MNNDLISTALIAHLENLGRAVPELEEAAKAITTPLFAAPRIVLVGRLKAGKSTLVNALVGSDIAETGALEATNVVTVYQNGAPSRAEAHLLDGSTATVPIRHGHHSELPVPSEQIAFIDRWLPTRSLENFSLIDTPGLATLTEKNQLATSRALIDGFEQTKNASVDADAAVFLFESTPRQDEIDFVRSLGFTPLNTLGVLSRADSFGQGALGYTDPIEDATYYARQLSASLKEFFLTIIPVSGLLAETATTGRVTETEARFLSSLSQTPVSTLISAMDEDSPAALDKAQFSQTLDLFGEYGVFKGRSQAINGAADLSEWIARVSGIEQLHWTLHHSLRRFATIHRAVRVYNELEKLRSTYPQYRPEILSTISQMNMDTRLFDVALLRDLKALIRSRARVELIDFVIRILRGNTGAEKLGLGQYATQPELLDEINKQRSFLEELTYDYLDPAEETTIVTLQRVLGALERVAKNTF</sequence>
<proteinExistence type="predicted"/>
<dbReference type="InterPro" id="IPR022812">
    <property type="entry name" value="Dynamin"/>
</dbReference>
<name>A0AAW9SHZ5_CORAY</name>
<dbReference type="InterPro" id="IPR045063">
    <property type="entry name" value="Dynamin_N"/>
</dbReference>
<dbReference type="Pfam" id="PF00350">
    <property type="entry name" value="Dynamin_N"/>
    <property type="match status" value="1"/>
</dbReference>
<evidence type="ECO:0000259" key="1">
    <source>
        <dbReference type="Pfam" id="PF00350"/>
    </source>
</evidence>
<dbReference type="EMBL" id="JASOOY020000003">
    <property type="protein sequence ID" value="MEO3716182.1"/>
    <property type="molecule type" value="Genomic_DNA"/>
</dbReference>
<gene>
    <name evidence="2" type="ORF">QP460_001060</name>
</gene>